<keyword evidence="2" id="KW-0732">Signal</keyword>
<evidence type="ECO:0000313" key="4">
    <source>
        <dbReference type="Proteomes" id="UP000829196"/>
    </source>
</evidence>
<dbReference type="AlphaFoldDB" id="A0A8T3CBV0"/>
<feature type="transmembrane region" description="Helical" evidence="1">
    <location>
        <begin position="108"/>
        <end position="128"/>
    </location>
</feature>
<keyword evidence="1" id="KW-0472">Membrane</keyword>
<feature type="chain" id="PRO_5035754547" evidence="2">
    <location>
        <begin position="16"/>
        <end position="133"/>
    </location>
</feature>
<gene>
    <name evidence="3" type="ORF">KFK09_000430</name>
</gene>
<feature type="signal peptide" evidence="2">
    <location>
        <begin position="1"/>
        <end position="15"/>
    </location>
</feature>
<proteinExistence type="predicted"/>
<accession>A0A8T3CBV0</accession>
<dbReference type="EMBL" id="JAGYWB010000001">
    <property type="protein sequence ID" value="KAI0530882.1"/>
    <property type="molecule type" value="Genomic_DNA"/>
</dbReference>
<comment type="caution">
    <text evidence="3">The sequence shown here is derived from an EMBL/GenBank/DDBJ whole genome shotgun (WGS) entry which is preliminary data.</text>
</comment>
<keyword evidence="1" id="KW-0812">Transmembrane</keyword>
<dbReference type="Proteomes" id="UP000829196">
    <property type="component" value="Unassembled WGS sequence"/>
</dbReference>
<organism evidence="3 4">
    <name type="scientific">Dendrobium nobile</name>
    <name type="common">Orchid</name>
    <dbReference type="NCBI Taxonomy" id="94219"/>
    <lineage>
        <taxon>Eukaryota</taxon>
        <taxon>Viridiplantae</taxon>
        <taxon>Streptophyta</taxon>
        <taxon>Embryophyta</taxon>
        <taxon>Tracheophyta</taxon>
        <taxon>Spermatophyta</taxon>
        <taxon>Magnoliopsida</taxon>
        <taxon>Liliopsida</taxon>
        <taxon>Asparagales</taxon>
        <taxon>Orchidaceae</taxon>
        <taxon>Epidendroideae</taxon>
        <taxon>Malaxideae</taxon>
        <taxon>Dendrobiinae</taxon>
        <taxon>Dendrobium</taxon>
    </lineage>
</organism>
<evidence type="ECO:0000256" key="2">
    <source>
        <dbReference type="SAM" id="SignalP"/>
    </source>
</evidence>
<keyword evidence="1" id="KW-1133">Transmembrane helix</keyword>
<keyword evidence="4" id="KW-1185">Reference proteome</keyword>
<evidence type="ECO:0000313" key="3">
    <source>
        <dbReference type="EMBL" id="KAI0530882.1"/>
    </source>
</evidence>
<evidence type="ECO:0000256" key="1">
    <source>
        <dbReference type="SAM" id="Phobius"/>
    </source>
</evidence>
<sequence length="133" mass="15500">MRVLTLPEVFMLSLAGLIGDWDHIYQKLTISFPEIAEIINKEKILKGVTEDGQASLSHEKIWIKFLADTIKERRDVEGRKGDSCQFFLEQTTLLVFIIMKLNCFTQKMILGIWNICIPFQFFFLLFGCKKNCF</sequence>
<protein>
    <submittedName>
        <fullName evidence="3">Uncharacterized protein</fullName>
    </submittedName>
</protein>
<name>A0A8T3CBV0_DENNO</name>
<reference evidence="3" key="1">
    <citation type="journal article" date="2022" name="Front. Genet.">
        <title>Chromosome-Scale Assembly of the Dendrobium nobile Genome Provides Insights Into the Molecular Mechanism of the Biosynthesis of the Medicinal Active Ingredient of Dendrobium.</title>
        <authorList>
            <person name="Xu Q."/>
            <person name="Niu S.-C."/>
            <person name="Li K.-L."/>
            <person name="Zheng P.-J."/>
            <person name="Zhang X.-J."/>
            <person name="Jia Y."/>
            <person name="Liu Y."/>
            <person name="Niu Y.-X."/>
            <person name="Yu L.-H."/>
            <person name="Chen D.-F."/>
            <person name="Zhang G.-Q."/>
        </authorList>
    </citation>
    <scope>NUCLEOTIDE SEQUENCE</scope>
    <source>
        <tissue evidence="3">Leaf</tissue>
    </source>
</reference>